<feature type="transmembrane region" description="Helical" evidence="1">
    <location>
        <begin position="136"/>
        <end position="156"/>
    </location>
</feature>
<keyword evidence="1" id="KW-1133">Transmembrane helix</keyword>
<keyword evidence="1" id="KW-0472">Membrane</keyword>
<dbReference type="RefSeq" id="WP_081182502.1">
    <property type="nucleotide sequence ID" value="NZ_MJEA01000002.1"/>
</dbReference>
<feature type="transmembrane region" description="Helical" evidence="1">
    <location>
        <begin position="74"/>
        <end position="98"/>
    </location>
</feature>
<feature type="transmembrane region" description="Helical" evidence="1">
    <location>
        <begin position="230"/>
        <end position="247"/>
    </location>
</feature>
<dbReference type="OrthoDB" id="4966203at2"/>
<name>A0A1V8YEK4_9ENTE</name>
<proteinExistence type="predicted"/>
<gene>
    <name evidence="2" type="ORF">BH747_03320</name>
</gene>
<dbReference type="AlphaFoldDB" id="A0A1V8YEK4"/>
<reference evidence="2 3" key="1">
    <citation type="journal article" date="2017" name="BMC Microbiol.">
        <title>Comparative genomics of Enterococcus spp. isolated from bovine feces.</title>
        <authorList>
            <person name="Beukers A.G."/>
            <person name="Zaheer R."/>
            <person name="Goji N."/>
            <person name="Amoako K.K."/>
            <person name="Chaves A.V."/>
            <person name="Ward M.P."/>
            <person name="McAllister T.A."/>
        </authorList>
    </citation>
    <scope>NUCLEOTIDE SEQUENCE [LARGE SCALE GENOMIC DNA]</scope>
    <source>
        <strain evidence="2 3">F1129D 143</strain>
    </source>
</reference>
<accession>A0A1V8YEK4</accession>
<evidence type="ECO:0000313" key="2">
    <source>
        <dbReference type="EMBL" id="OQO71045.1"/>
    </source>
</evidence>
<feature type="transmembrane region" description="Helical" evidence="1">
    <location>
        <begin position="21"/>
        <end position="39"/>
    </location>
</feature>
<feature type="transmembrane region" description="Helical" evidence="1">
    <location>
        <begin position="45"/>
        <end position="62"/>
    </location>
</feature>
<dbReference type="Proteomes" id="UP000192477">
    <property type="component" value="Unassembled WGS sequence"/>
</dbReference>
<organism evidence="2 3">
    <name type="scientific">Enterococcus villorum</name>
    <dbReference type="NCBI Taxonomy" id="112904"/>
    <lineage>
        <taxon>Bacteria</taxon>
        <taxon>Bacillati</taxon>
        <taxon>Bacillota</taxon>
        <taxon>Bacilli</taxon>
        <taxon>Lactobacillales</taxon>
        <taxon>Enterococcaceae</taxon>
        <taxon>Enterococcus</taxon>
    </lineage>
</organism>
<evidence type="ECO:0000256" key="1">
    <source>
        <dbReference type="SAM" id="Phobius"/>
    </source>
</evidence>
<protein>
    <submittedName>
        <fullName evidence="2">Uncharacterized protein</fullName>
    </submittedName>
</protein>
<dbReference type="STRING" id="112904.BH747_03320"/>
<keyword evidence="1" id="KW-0812">Transmembrane</keyword>
<feature type="transmembrane region" description="Helical" evidence="1">
    <location>
        <begin position="104"/>
        <end position="124"/>
    </location>
</feature>
<dbReference type="EMBL" id="MJEA01000002">
    <property type="protein sequence ID" value="OQO71045.1"/>
    <property type="molecule type" value="Genomic_DNA"/>
</dbReference>
<dbReference type="InterPro" id="IPR014509">
    <property type="entry name" value="YjdF-like"/>
</dbReference>
<comment type="caution">
    <text evidence="2">The sequence shown here is derived from an EMBL/GenBank/DDBJ whole genome shotgun (WGS) entry which is preliminary data.</text>
</comment>
<sequence>MNYMKRFFMNGTKTAGRITHAFYILLRVIVTVLLIDQIIQRNVGNIFLLLLTLVLFEIPYLLEKVFKIEIPNMLEVIIISFIFSSTVLGELSDFYGYFSMWDTVLHGLSGFLAGGVGFSLVYLLNKNTKTMNLTPLLLAIVSFCFSMTVGVMWEFVEFSADHLFQLDMQKDSLVQQINSVKLSEDGNTVYSIKDIEKTIVEYKNPDGNIEKYTITGGYLDIGIIDTMKDLFVNFIGALTFSIFGYLYSQNHYRKFTFIRNFIPRRKRERRSKIKGSSDWQS</sequence>
<dbReference type="Pfam" id="PF09997">
    <property type="entry name" value="DUF2238"/>
    <property type="match status" value="1"/>
</dbReference>
<evidence type="ECO:0000313" key="3">
    <source>
        <dbReference type="Proteomes" id="UP000192477"/>
    </source>
</evidence>